<evidence type="ECO:0000313" key="9">
    <source>
        <dbReference type="Proteomes" id="UP000289738"/>
    </source>
</evidence>
<keyword evidence="4 5" id="KW-0472">Membrane</keyword>
<dbReference type="PROSITE" id="PS50920">
    <property type="entry name" value="SOLCAR"/>
    <property type="match status" value="1"/>
</dbReference>
<dbReference type="GO" id="GO:0016020">
    <property type="term" value="C:membrane"/>
    <property type="evidence" value="ECO:0007669"/>
    <property type="project" value="UniProtKB-SubCell"/>
</dbReference>
<accession>A0A445AHJ5</accession>
<reference evidence="8 9" key="1">
    <citation type="submission" date="2019-01" db="EMBL/GenBank/DDBJ databases">
        <title>Sequencing of cultivated peanut Arachis hypogaea provides insights into genome evolution and oil improvement.</title>
        <authorList>
            <person name="Chen X."/>
        </authorList>
    </citation>
    <scope>NUCLEOTIDE SEQUENCE [LARGE SCALE GENOMIC DNA]</scope>
    <source>
        <strain evidence="9">cv. Fuhuasheng</strain>
        <tissue evidence="8">Leaves</tissue>
    </source>
</reference>
<keyword evidence="6" id="KW-0813">Transport</keyword>
<dbReference type="Pfam" id="PF00153">
    <property type="entry name" value="Mito_carr"/>
    <property type="match status" value="1"/>
</dbReference>
<evidence type="ECO:0000256" key="7">
    <source>
        <dbReference type="SAM" id="Phobius"/>
    </source>
</evidence>
<evidence type="ECO:0000256" key="2">
    <source>
        <dbReference type="ARBA" id="ARBA00022692"/>
    </source>
</evidence>
<comment type="caution">
    <text evidence="8">The sequence shown here is derived from an EMBL/GenBank/DDBJ whole genome shotgun (WGS) entry which is preliminary data.</text>
</comment>
<proteinExistence type="inferred from homology"/>
<evidence type="ECO:0000256" key="1">
    <source>
        <dbReference type="ARBA" id="ARBA00004141"/>
    </source>
</evidence>
<dbReference type="EMBL" id="SDMP01000012">
    <property type="protein sequence ID" value="RYR25858.1"/>
    <property type="molecule type" value="Genomic_DNA"/>
</dbReference>
<dbReference type="AlphaFoldDB" id="A0A445AHJ5"/>
<evidence type="ECO:0000256" key="6">
    <source>
        <dbReference type="RuleBase" id="RU000488"/>
    </source>
</evidence>
<dbReference type="InterPro" id="IPR029021">
    <property type="entry name" value="Prot-tyrosine_phosphatase-like"/>
</dbReference>
<keyword evidence="3" id="KW-0677">Repeat</keyword>
<keyword evidence="9" id="KW-1185">Reference proteome</keyword>
<dbReference type="Gene3D" id="3.90.190.10">
    <property type="entry name" value="Protein tyrosine phosphatase superfamily"/>
    <property type="match status" value="1"/>
</dbReference>
<dbReference type="InterPro" id="IPR023395">
    <property type="entry name" value="MCP_dom_sf"/>
</dbReference>
<dbReference type="STRING" id="3818.A0A445AHJ5"/>
<protein>
    <submittedName>
        <fullName evidence="8">Uncharacterized protein</fullName>
    </submittedName>
</protein>
<dbReference type="Proteomes" id="UP000289738">
    <property type="component" value="Chromosome B02"/>
</dbReference>
<gene>
    <name evidence="8" type="ORF">Ahy_B02g059883</name>
</gene>
<comment type="similarity">
    <text evidence="6">Belongs to the mitochondrial carrier (TC 2.A.29) family.</text>
</comment>
<dbReference type="SUPFAM" id="SSF103506">
    <property type="entry name" value="Mitochondrial carrier"/>
    <property type="match status" value="1"/>
</dbReference>
<evidence type="ECO:0000256" key="4">
    <source>
        <dbReference type="ARBA" id="ARBA00023136"/>
    </source>
</evidence>
<dbReference type="Gene3D" id="1.50.40.10">
    <property type="entry name" value="Mitochondrial carrier domain"/>
    <property type="match status" value="1"/>
</dbReference>
<comment type="subcellular location">
    <subcellularLocation>
        <location evidence="1">Membrane</location>
        <topology evidence="1">Multi-pass membrane protein</topology>
    </subcellularLocation>
</comment>
<dbReference type="PANTHER" id="PTHR24089">
    <property type="entry name" value="SOLUTE CARRIER FAMILY 25"/>
    <property type="match status" value="1"/>
</dbReference>
<name>A0A445AHJ5_ARAHY</name>
<keyword evidence="7" id="KW-1133">Transmembrane helix</keyword>
<evidence type="ECO:0000256" key="3">
    <source>
        <dbReference type="ARBA" id="ARBA00022737"/>
    </source>
</evidence>
<evidence type="ECO:0000313" key="8">
    <source>
        <dbReference type="EMBL" id="RYR25858.1"/>
    </source>
</evidence>
<feature type="transmembrane region" description="Helical" evidence="7">
    <location>
        <begin position="53"/>
        <end position="71"/>
    </location>
</feature>
<dbReference type="SUPFAM" id="SSF52799">
    <property type="entry name" value="(Phosphotyrosine protein) phosphatases II"/>
    <property type="match status" value="1"/>
</dbReference>
<sequence>MVTVAGITDVALGADWINHHSYSASPSLSIISVLITTLKCKMGLFTGSQLTPVLHLGAGACAGIIAMFATYPMDMVRGRITVQTEKSPYQYRGMFHALTTMLREEGPRALYKGWLPSVIGVVNNLFIFTSLQSSIVGLNFTVYESLKDWLVKSNLFGLVQDSELSVITRLACGAAPGTIGQTVLHIIAHIVNVHLDLFYKPTAAFICNIKFPLQVASFPFDDHNCPPLQLVISFCYSAYSWLKLDIENVVVVHCKAGTNKVDDF</sequence>
<organism evidence="8 9">
    <name type="scientific">Arachis hypogaea</name>
    <name type="common">Peanut</name>
    <dbReference type="NCBI Taxonomy" id="3818"/>
    <lineage>
        <taxon>Eukaryota</taxon>
        <taxon>Viridiplantae</taxon>
        <taxon>Streptophyta</taxon>
        <taxon>Embryophyta</taxon>
        <taxon>Tracheophyta</taxon>
        <taxon>Spermatophyta</taxon>
        <taxon>Magnoliopsida</taxon>
        <taxon>eudicotyledons</taxon>
        <taxon>Gunneridae</taxon>
        <taxon>Pentapetalae</taxon>
        <taxon>rosids</taxon>
        <taxon>fabids</taxon>
        <taxon>Fabales</taxon>
        <taxon>Fabaceae</taxon>
        <taxon>Papilionoideae</taxon>
        <taxon>50 kb inversion clade</taxon>
        <taxon>dalbergioids sensu lato</taxon>
        <taxon>Dalbergieae</taxon>
        <taxon>Pterocarpus clade</taxon>
        <taxon>Arachis</taxon>
    </lineage>
</organism>
<evidence type="ECO:0000256" key="5">
    <source>
        <dbReference type="PROSITE-ProRule" id="PRU00282"/>
    </source>
</evidence>
<keyword evidence="2 5" id="KW-0812">Transmembrane</keyword>
<feature type="repeat" description="Solcar" evidence="5">
    <location>
        <begin position="50"/>
        <end position="138"/>
    </location>
</feature>
<dbReference type="InterPro" id="IPR018108">
    <property type="entry name" value="MCP_transmembrane"/>
</dbReference>